<sequence length="108" mass="11785">MKKRLEIWQQTYPLIQQQLQIMKMNMQRQATLMMASVINTGANNIVAASTPVGGLHSTWGSSATGYGYETYAGALGASQWNQANGMNTANGAPMMTITQLEALWKSVE</sequence>
<name>A0ACC1MNF4_9HYPO</name>
<accession>A0ACC1MNF4</accession>
<comment type="caution">
    <text evidence="1">The sequence shown here is derived from an EMBL/GenBank/DDBJ whole genome shotgun (WGS) entry which is preliminary data.</text>
</comment>
<organism evidence="1 2">
    <name type="scientific">Zarea fungicola</name>
    <dbReference type="NCBI Taxonomy" id="93591"/>
    <lineage>
        <taxon>Eukaryota</taxon>
        <taxon>Fungi</taxon>
        <taxon>Dikarya</taxon>
        <taxon>Ascomycota</taxon>
        <taxon>Pezizomycotina</taxon>
        <taxon>Sordariomycetes</taxon>
        <taxon>Hypocreomycetidae</taxon>
        <taxon>Hypocreales</taxon>
        <taxon>Cordycipitaceae</taxon>
        <taxon>Zarea</taxon>
    </lineage>
</organism>
<gene>
    <name evidence="1" type="ORF">NQ176_g9461</name>
</gene>
<dbReference type="EMBL" id="JANJQO010002167">
    <property type="protein sequence ID" value="KAJ2967866.1"/>
    <property type="molecule type" value="Genomic_DNA"/>
</dbReference>
<dbReference type="Proteomes" id="UP001143910">
    <property type="component" value="Unassembled WGS sequence"/>
</dbReference>
<reference evidence="1" key="1">
    <citation type="submission" date="2022-08" db="EMBL/GenBank/DDBJ databases">
        <title>Genome Sequence of Lecanicillium fungicola.</title>
        <authorList>
            <person name="Buettner E."/>
        </authorList>
    </citation>
    <scope>NUCLEOTIDE SEQUENCE</scope>
    <source>
        <strain evidence="1">Babe33</strain>
    </source>
</reference>
<protein>
    <submittedName>
        <fullName evidence="1">Uncharacterized protein</fullName>
    </submittedName>
</protein>
<evidence type="ECO:0000313" key="1">
    <source>
        <dbReference type="EMBL" id="KAJ2967866.1"/>
    </source>
</evidence>
<evidence type="ECO:0000313" key="2">
    <source>
        <dbReference type="Proteomes" id="UP001143910"/>
    </source>
</evidence>
<proteinExistence type="predicted"/>
<keyword evidence="2" id="KW-1185">Reference proteome</keyword>